<dbReference type="Proteomes" id="UP000583929">
    <property type="component" value="Unassembled WGS sequence"/>
</dbReference>
<dbReference type="SUPFAM" id="SSF56219">
    <property type="entry name" value="DNase I-like"/>
    <property type="match status" value="1"/>
</dbReference>
<comment type="caution">
    <text evidence="2">The sequence shown here is derived from an EMBL/GenBank/DDBJ whole genome shotgun (WGS) entry which is preliminary data.</text>
</comment>
<dbReference type="InterPro" id="IPR044730">
    <property type="entry name" value="RNase_H-like_dom_plant"/>
</dbReference>
<dbReference type="CDD" id="cd06222">
    <property type="entry name" value="RNase_H_like"/>
    <property type="match status" value="1"/>
</dbReference>
<organism evidence="2 3">
    <name type="scientific">Cannabis sativa</name>
    <name type="common">Hemp</name>
    <name type="synonym">Marijuana</name>
    <dbReference type="NCBI Taxonomy" id="3483"/>
    <lineage>
        <taxon>Eukaryota</taxon>
        <taxon>Viridiplantae</taxon>
        <taxon>Streptophyta</taxon>
        <taxon>Embryophyta</taxon>
        <taxon>Tracheophyta</taxon>
        <taxon>Spermatophyta</taxon>
        <taxon>Magnoliopsida</taxon>
        <taxon>eudicotyledons</taxon>
        <taxon>Gunneridae</taxon>
        <taxon>Pentapetalae</taxon>
        <taxon>rosids</taxon>
        <taxon>fabids</taxon>
        <taxon>Rosales</taxon>
        <taxon>Cannabaceae</taxon>
        <taxon>Cannabis</taxon>
    </lineage>
</organism>
<evidence type="ECO:0000313" key="2">
    <source>
        <dbReference type="EMBL" id="KAF4370808.1"/>
    </source>
</evidence>
<dbReference type="InterPro" id="IPR036691">
    <property type="entry name" value="Endo/exonu/phosph_ase_sf"/>
</dbReference>
<accession>A0A7J6FJL7</accession>
<feature type="domain" description="RNase H type-1" evidence="1">
    <location>
        <begin position="362"/>
        <end position="461"/>
    </location>
</feature>
<dbReference type="GO" id="GO:0003676">
    <property type="term" value="F:nucleic acid binding"/>
    <property type="evidence" value="ECO:0007669"/>
    <property type="project" value="InterPro"/>
</dbReference>
<proteinExistence type="predicted"/>
<dbReference type="InterPro" id="IPR053151">
    <property type="entry name" value="RNase_H-like"/>
</dbReference>
<dbReference type="GO" id="GO:0004523">
    <property type="term" value="F:RNA-DNA hybrid ribonuclease activity"/>
    <property type="evidence" value="ECO:0007669"/>
    <property type="project" value="InterPro"/>
</dbReference>
<protein>
    <recommendedName>
        <fullName evidence="1">RNase H type-1 domain-containing protein</fullName>
    </recommendedName>
</protein>
<sequence length="463" mass="52619">MVLLILEIDLILGNYYPGLGCLAFLFLGNFNDFLTWEDKSSSNLGNGPSPLFCTFLNKFHLQALHPNGPRLTWTNNSQGNRKTLERLDWAVGNSIWHSQHPNSILNHLDFFGSDHRAIQLSINQNHHSQFSRKKDKRFLFENVWLSEPQWNDVLLEAWSSNTPSNDPSTNLLLKQSTCSTFLSNWKHKAFFGLCKRIENGANTNILDPWIPNHRFIPTQIPTSLVHVSDLLLPNGDWNIPLLQTHFQQDTINDILSLPPPDNSQSDSYFWQHSPSGHYSVKTGYHDYEEGLVSLISQQCWNARNAAVFRNQDSNPVCIEQEAQDYLDFYQAAQDKRMTQPQSTTDLNHLAWEAPPVGTLKLNTDAAVSSHKNKIRGGVLVRDHTGKVIAATAFSRMGQMQPQAAEGWVLWEGLKWSRDNGINIHHIEVDCKNLLTDLQSTDENLSSYGTIINVIRRMLSSLPL</sequence>
<evidence type="ECO:0000259" key="1">
    <source>
        <dbReference type="Pfam" id="PF13456"/>
    </source>
</evidence>
<dbReference type="Gene3D" id="3.30.420.10">
    <property type="entry name" value="Ribonuclease H-like superfamily/Ribonuclease H"/>
    <property type="match status" value="1"/>
</dbReference>
<keyword evidence="3" id="KW-1185">Reference proteome</keyword>
<dbReference type="Pfam" id="PF13456">
    <property type="entry name" value="RVT_3"/>
    <property type="match status" value="1"/>
</dbReference>
<gene>
    <name evidence="2" type="ORF">G4B88_030528</name>
</gene>
<dbReference type="EMBL" id="JAATIQ010000202">
    <property type="protein sequence ID" value="KAF4370808.1"/>
    <property type="molecule type" value="Genomic_DNA"/>
</dbReference>
<reference evidence="2 3" key="1">
    <citation type="journal article" date="2020" name="bioRxiv">
        <title>Sequence and annotation of 42 cannabis genomes reveals extensive copy number variation in cannabinoid synthesis and pathogen resistance genes.</title>
        <authorList>
            <person name="Mckernan K.J."/>
            <person name="Helbert Y."/>
            <person name="Kane L.T."/>
            <person name="Ebling H."/>
            <person name="Zhang L."/>
            <person name="Liu B."/>
            <person name="Eaton Z."/>
            <person name="Mclaughlin S."/>
            <person name="Kingan S."/>
            <person name="Baybayan P."/>
            <person name="Concepcion G."/>
            <person name="Jordan M."/>
            <person name="Riva A."/>
            <person name="Barbazuk W."/>
            <person name="Harkins T."/>
        </authorList>
    </citation>
    <scope>NUCLEOTIDE SEQUENCE [LARGE SCALE GENOMIC DNA]</scope>
    <source>
        <strain evidence="3">cv. Jamaican Lion 4</strain>
        <tissue evidence="2">Leaf</tissue>
    </source>
</reference>
<dbReference type="InterPro" id="IPR036397">
    <property type="entry name" value="RNaseH_sf"/>
</dbReference>
<evidence type="ECO:0000313" key="3">
    <source>
        <dbReference type="Proteomes" id="UP000583929"/>
    </source>
</evidence>
<dbReference type="InterPro" id="IPR002156">
    <property type="entry name" value="RNaseH_domain"/>
</dbReference>
<name>A0A7J6FJL7_CANSA</name>
<dbReference type="PANTHER" id="PTHR47723">
    <property type="entry name" value="OS05G0353850 PROTEIN"/>
    <property type="match status" value="1"/>
</dbReference>
<dbReference type="PANTHER" id="PTHR47723:SF19">
    <property type="entry name" value="POLYNUCLEOTIDYL TRANSFERASE, RIBONUCLEASE H-LIKE SUPERFAMILY PROTEIN"/>
    <property type="match status" value="1"/>
</dbReference>
<dbReference type="AlphaFoldDB" id="A0A7J6FJL7"/>